<evidence type="ECO:0000313" key="1">
    <source>
        <dbReference type="EMBL" id="PDZ95587.1"/>
    </source>
</evidence>
<comment type="caution">
    <text evidence="1">The sequence shown here is derived from an EMBL/GenBank/DDBJ whole genome shotgun (WGS) entry which is preliminary data.</text>
</comment>
<organism evidence="1 2">
    <name type="scientific">Bacillus cereus</name>
    <dbReference type="NCBI Taxonomy" id="1396"/>
    <lineage>
        <taxon>Bacteria</taxon>
        <taxon>Bacillati</taxon>
        <taxon>Bacillota</taxon>
        <taxon>Bacilli</taxon>
        <taxon>Bacillales</taxon>
        <taxon>Bacillaceae</taxon>
        <taxon>Bacillus</taxon>
        <taxon>Bacillus cereus group</taxon>
    </lineage>
</organism>
<dbReference type="Proteomes" id="UP000219922">
    <property type="component" value="Unassembled WGS sequence"/>
</dbReference>
<proteinExistence type="predicted"/>
<dbReference type="AlphaFoldDB" id="A0A9X6SUS9"/>
<dbReference type="EMBL" id="NVMX01000052">
    <property type="protein sequence ID" value="PDZ95587.1"/>
    <property type="molecule type" value="Genomic_DNA"/>
</dbReference>
<protein>
    <submittedName>
        <fullName evidence="1">Uncharacterized protein</fullName>
    </submittedName>
</protein>
<name>A0A9X6SUS9_BACCE</name>
<dbReference type="RefSeq" id="WP_098006067.1">
    <property type="nucleotide sequence ID" value="NZ_NVMX01000052.1"/>
</dbReference>
<sequence>MEVREELFYLYEKESYIQNKLGIHKKHMQVTIDAIYDTCYWLEESCFKNLLKNVRIEISDTPIIDTMALIGINDNDNDILIFINITHIVYYFEKEKYDEIFLLNKMTCYEFATFIFLHEIGHLVHACLQNPNETFIEEKLRIHLNENKKIYNRFKKWVRDSKYNEYEEDNNPKEHNMIHKKYRKLPNEKQADNFAKRYLKNVVRRKKGRK</sequence>
<evidence type="ECO:0000313" key="2">
    <source>
        <dbReference type="Proteomes" id="UP000219922"/>
    </source>
</evidence>
<reference evidence="1 2" key="1">
    <citation type="submission" date="2017-09" db="EMBL/GenBank/DDBJ databases">
        <title>Large-scale bioinformatics analysis of Bacillus genomes uncovers conserved roles of natural products in bacterial physiology.</title>
        <authorList>
            <consortium name="Agbiome Team Llc"/>
            <person name="Bleich R.M."/>
            <person name="Grubbs K.J."/>
            <person name="Santa Maria K.C."/>
            <person name="Allen S.E."/>
            <person name="Farag S."/>
            <person name="Shank E.A."/>
            <person name="Bowers A."/>
        </authorList>
    </citation>
    <scope>NUCLEOTIDE SEQUENCE [LARGE SCALE GENOMIC DNA]</scope>
    <source>
        <strain evidence="1 2">AFS092789</strain>
    </source>
</reference>
<gene>
    <name evidence="1" type="ORF">CON36_27515</name>
</gene>
<accession>A0A9X6SUS9</accession>